<dbReference type="PANTHER" id="PTHR33170:SF2">
    <property type="entry name" value="OS12G0531500 PROTEIN"/>
    <property type="match status" value="1"/>
</dbReference>
<dbReference type="Proteomes" id="UP001231189">
    <property type="component" value="Unassembled WGS sequence"/>
</dbReference>
<dbReference type="SMART" id="SM00343">
    <property type="entry name" value="ZnF_C2HC"/>
    <property type="match status" value="2"/>
</dbReference>
<feature type="region of interest" description="Disordered" evidence="2">
    <location>
        <begin position="301"/>
        <end position="351"/>
    </location>
</feature>
<accession>A0AAD8VY95</accession>
<feature type="compositionally biased region" description="Low complexity" evidence="2">
    <location>
        <begin position="334"/>
        <end position="351"/>
    </location>
</feature>
<feature type="compositionally biased region" description="Low complexity" evidence="2">
    <location>
        <begin position="24"/>
        <end position="35"/>
    </location>
</feature>
<feature type="compositionally biased region" description="Low complexity" evidence="2">
    <location>
        <begin position="401"/>
        <end position="412"/>
    </location>
</feature>
<evidence type="ECO:0000256" key="2">
    <source>
        <dbReference type="SAM" id="MobiDB-lite"/>
    </source>
</evidence>
<dbReference type="Gene3D" id="4.10.60.10">
    <property type="entry name" value="Zinc finger, CCHC-type"/>
    <property type="match status" value="1"/>
</dbReference>
<dbReference type="InterPro" id="IPR001878">
    <property type="entry name" value="Znf_CCHC"/>
</dbReference>
<gene>
    <name evidence="4" type="ORF">QYE76_002815</name>
</gene>
<dbReference type="PROSITE" id="PS50158">
    <property type="entry name" value="ZF_CCHC"/>
    <property type="match status" value="1"/>
</dbReference>
<keyword evidence="1" id="KW-0863">Zinc-finger</keyword>
<keyword evidence="5" id="KW-1185">Reference proteome</keyword>
<feature type="region of interest" description="Disordered" evidence="2">
    <location>
        <begin position="650"/>
        <end position="745"/>
    </location>
</feature>
<sequence length="1030" mass="107979">MRMEDRRSRDVEGGGVRSPPQPSSSPSLLCSRPSPVGRGLGGRFWVLTPAEEDDEAVSEASDGLPSSPGSGSGKPSPSPSLGLFLLAAEERGGSLRSSRRSAFAPGGRPSRFPSSGGGGAGSVRDRSGRPSGFSRAESRRRNRFPAQTGGSARCPASRWGTPAAAAPETLASESGVAAERSVGLGEDPFPPLPGGLGLAVAGPACSLSQASEAQECQLALELWAAAVVSAQAHAPASGGPAAGEPAQPTWLWLPRSCSDLTLGFPAPDRDVRRHHRSARSVRRALPPPPLVRSFAQVAMERPVGGGAGGGGGAGAGGQRGQAGSKRRMEDRSQAAAAAGRPAGAGDNNAPPAWWVAREKKREARRALEAAAPPVPPTIPELGRGRASETAAGKQPVAQGRPAASSGPSLASATEGEVTPASNMECFKCGRMGHFQASCTFPPVCLLCGVEGHNSNACLSKGKQPELRVLGQAVPGESFFYLDFDEDEDEEVTNGAVISFRQVSFTAPDLSRELQHLVEADWDWQVQEVGRNEFAVLFPSRESLQFSTRSGRLFLPLSGTVADIRLADADPAPVELLQEVWVKLTGVPKRMRRANRLLAGMRMLGWPMEVDEGSLRGRQPVRMRIACRNPDKLKGVVQVFHKKQGFSIGIHVESLGGPSGSAPPRSPPQPSHPRDEDEDEDDMDDLSPSRRESEEREDHARAHEGGSPPGAGVPRGSQGHATSPGDTGRTRAQPGVPTAGQSSVLPSVEVRLEAGLDQYGSNLRSPWPTPLAVLEQARACRAEVEAPVGAGPGVGQPASPLVASSTLITADSEDFTPSGSPKDLGGAESLISIGVLDSDEMMREASELDEATVAQSDGPGAGVPRRRRTRTVPAEPARKSARLTGPGAATPVLQRAQERTASRNLDPLGKLDDFAILPRVSDSHLLRVSHDSGLAFSCETHSPQEALALIRAKEEAQAALALAVFRKEMEAARSVPPAPTPSVVVGTTTATDRESESTLVDIPVLAAPQPNLRRTKAVLASRRGRRKGVCA</sequence>
<dbReference type="GO" id="GO:0003676">
    <property type="term" value="F:nucleic acid binding"/>
    <property type="evidence" value="ECO:0007669"/>
    <property type="project" value="InterPro"/>
</dbReference>
<dbReference type="EMBL" id="JAUUTY010000005">
    <property type="protein sequence ID" value="KAK1628500.1"/>
    <property type="molecule type" value="Genomic_DNA"/>
</dbReference>
<dbReference type="AlphaFoldDB" id="A0AAD8VY95"/>
<keyword evidence="1" id="KW-0862">Zinc</keyword>
<feature type="compositionally biased region" description="Basic and acidic residues" evidence="2">
    <location>
        <begin position="686"/>
        <end position="703"/>
    </location>
</feature>
<evidence type="ECO:0000259" key="3">
    <source>
        <dbReference type="PROSITE" id="PS50158"/>
    </source>
</evidence>
<evidence type="ECO:0000313" key="4">
    <source>
        <dbReference type="EMBL" id="KAK1628500.1"/>
    </source>
</evidence>
<feature type="compositionally biased region" description="Acidic residues" evidence="2">
    <location>
        <begin position="675"/>
        <end position="684"/>
    </location>
</feature>
<protein>
    <recommendedName>
        <fullName evidence="3">CCHC-type domain-containing protein</fullName>
    </recommendedName>
</protein>
<evidence type="ECO:0000313" key="5">
    <source>
        <dbReference type="Proteomes" id="UP001231189"/>
    </source>
</evidence>
<feature type="compositionally biased region" description="Gly residues" evidence="2">
    <location>
        <begin position="303"/>
        <end position="320"/>
    </location>
</feature>
<keyword evidence="1" id="KW-0479">Metal-binding</keyword>
<evidence type="ECO:0000256" key="1">
    <source>
        <dbReference type="PROSITE-ProRule" id="PRU00047"/>
    </source>
</evidence>
<dbReference type="SUPFAM" id="SSF57756">
    <property type="entry name" value="Retrovirus zinc finger-like domains"/>
    <property type="match status" value="1"/>
</dbReference>
<feature type="compositionally biased region" description="Basic and acidic residues" evidence="2">
    <location>
        <begin position="1"/>
        <end position="12"/>
    </location>
</feature>
<proteinExistence type="predicted"/>
<feature type="region of interest" description="Disordered" evidence="2">
    <location>
        <begin position="1"/>
        <end position="179"/>
    </location>
</feature>
<organism evidence="4 5">
    <name type="scientific">Lolium multiflorum</name>
    <name type="common">Italian ryegrass</name>
    <name type="synonym">Lolium perenne subsp. multiflorum</name>
    <dbReference type="NCBI Taxonomy" id="4521"/>
    <lineage>
        <taxon>Eukaryota</taxon>
        <taxon>Viridiplantae</taxon>
        <taxon>Streptophyta</taxon>
        <taxon>Embryophyta</taxon>
        <taxon>Tracheophyta</taxon>
        <taxon>Spermatophyta</taxon>
        <taxon>Magnoliopsida</taxon>
        <taxon>Liliopsida</taxon>
        <taxon>Poales</taxon>
        <taxon>Poaceae</taxon>
        <taxon>BOP clade</taxon>
        <taxon>Pooideae</taxon>
        <taxon>Poodae</taxon>
        <taxon>Poeae</taxon>
        <taxon>Poeae Chloroplast Group 2 (Poeae type)</taxon>
        <taxon>Loliodinae</taxon>
        <taxon>Loliinae</taxon>
        <taxon>Lolium</taxon>
    </lineage>
</organism>
<feature type="compositionally biased region" description="Low complexity" evidence="2">
    <location>
        <begin position="58"/>
        <end position="86"/>
    </location>
</feature>
<reference evidence="4" key="1">
    <citation type="submission" date="2023-07" db="EMBL/GenBank/DDBJ databases">
        <title>A chromosome-level genome assembly of Lolium multiflorum.</title>
        <authorList>
            <person name="Chen Y."/>
            <person name="Copetti D."/>
            <person name="Kolliker R."/>
            <person name="Studer B."/>
        </authorList>
    </citation>
    <scope>NUCLEOTIDE SEQUENCE</scope>
    <source>
        <strain evidence="4">02402/16</strain>
        <tissue evidence="4">Leaf</tissue>
    </source>
</reference>
<feature type="domain" description="CCHC-type" evidence="3">
    <location>
        <begin position="425"/>
        <end position="438"/>
    </location>
</feature>
<dbReference type="InterPro" id="IPR036875">
    <property type="entry name" value="Znf_CCHC_sf"/>
</dbReference>
<feature type="region of interest" description="Disordered" evidence="2">
    <location>
        <begin position="842"/>
        <end position="888"/>
    </location>
</feature>
<feature type="compositionally biased region" description="Low complexity" evidence="2">
    <location>
        <begin position="105"/>
        <end position="114"/>
    </location>
</feature>
<feature type="region of interest" description="Disordered" evidence="2">
    <location>
        <begin position="364"/>
        <end position="416"/>
    </location>
</feature>
<comment type="caution">
    <text evidence="4">The sequence shown here is derived from an EMBL/GenBank/DDBJ whole genome shotgun (WGS) entry which is preliminary data.</text>
</comment>
<name>A0AAD8VY95_LOLMU</name>
<dbReference type="GO" id="GO:0008270">
    <property type="term" value="F:zinc ion binding"/>
    <property type="evidence" value="ECO:0007669"/>
    <property type="project" value="UniProtKB-KW"/>
</dbReference>
<dbReference type="PANTHER" id="PTHR33170">
    <property type="entry name" value="DUF4283 DOMAIN-CONTAINING PROTEIN-RELATED"/>
    <property type="match status" value="1"/>
</dbReference>
<feature type="compositionally biased region" description="Low complexity" evidence="2">
    <location>
        <begin position="653"/>
        <end position="662"/>
    </location>
</feature>